<dbReference type="Pfam" id="PF02668">
    <property type="entry name" value="TauD"/>
    <property type="match status" value="1"/>
</dbReference>
<dbReference type="PANTHER" id="PTHR43779">
    <property type="entry name" value="DIOXYGENASE RV0097-RELATED"/>
    <property type="match status" value="1"/>
</dbReference>
<name>A0ABR6NBR1_9SPHN</name>
<evidence type="ECO:0000256" key="4">
    <source>
        <dbReference type="ARBA" id="ARBA00023002"/>
    </source>
</evidence>
<keyword evidence="3 7" id="KW-0223">Dioxygenase</keyword>
<evidence type="ECO:0000256" key="5">
    <source>
        <dbReference type="ARBA" id="ARBA00023004"/>
    </source>
</evidence>
<protein>
    <submittedName>
        <fullName evidence="7">Alpha-ketoglutarate-dependent 2,4-dichlorophenoxyacetate dioxygenase</fullName>
        <ecNumber evidence="7">1.14.11.-</ecNumber>
    </submittedName>
</protein>
<dbReference type="GO" id="GO:0051213">
    <property type="term" value="F:dioxygenase activity"/>
    <property type="evidence" value="ECO:0007669"/>
    <property type="project" value="UniProtKB-KW"/>
</dbReference>
<keyword evidence="5" id="KW-0408">Iron</keyword>
<evidence type="ECO:0000259" key="6">
    <source>
        <dbReference type="Pfam" id="PF02668"/>
    </source>
</evidence>
<sequence length="303" mass="34218">MIVVNQLHPLFFGEIVGADLTAEPSEDLRDTVQDAMDRHAVCVVRQGPITDEQHIRFARLFGPLELPPGYGTRPTGRMAPELFFAGNLDLEGNIKPLTPANQNVAKGAERFHADSSFNPLPSKWSMLRGVECPPPEVGGDTLFVDLRAAYDDLPPEMKARVDGMTGIHDFWLGRKYAGLEVTEEMRAAMPMPPVHHPLVREAPLGRKALFVGGHCVGVVGMDPEEGHRFVEELYDHVTQPRYVHRHHWRLGDIVIWDNRFALHAATPLETDKYRRDMRRATINESGEEIDAYEYRRRQESAQA</sequence>
<reference evidence="7 8" key="1">
    <citation type="submission" date="2020-08" db="EMBL/GenBank/DDBJ databases">
        <title>Exploring microbial biodiversity for novel pathways involved in the catabolism of aromatic compounds derived from lignin.</title>
        <authorList>
            <person name="Elkins J."/>
        </authorList>
    </citation>
    <scope>NUCLEOTIDE SEQUENCE [LARGE SCALE GENOMIC DNA]</scope>
    <source>
        <strain evidence="7 8">B1D3A</strain>
    </source>
</reference>
<evidence type="ECO:0000256" key="2">
    <source>
        <dbReference type="ARBA" id="ARBA00022723"/>
    </source>
</evidence>
<dbReference type="SUPFAM" id="SSF51197">
    <property type="entry name" value="Clavaminate synthase-like"/>
    <property type="match status" value="1"/>
</dbReference>
<dbReference type="PANTHER" id="PTHR43779:SF3">
    <property type="entry name" value="(3R)-3-[(CARBOXYMETHYL)AMINO]FATTY ACID OXYGENASE_DECARBOXYLASE"/>
    <property type="match status" value="1"/>
</dbReference>
<dbReference type="Gene3D" id="3.60.130.10">
    <property type="entry name" value="Clavaminate synthase-like"/>
    <property type="match status" value="1"/>
</dbReference>
<keyword evidence="2" id="KW-0479">Metal-binding</keyword>
<dbReference type="InterPro" id="IPR051178">
    <property type="entry name" value="TfdA_dioxygenase"/>
</dbReference>
<evidence type="ECO:0000313" key="8">
    <source>
        <dbReference type="Proteomes" id="UP001138540"/>
    </source>
</evidence>
<dbReference type="RefSeq" id="WP_184150215.1">
    <property type="nucleotide sequence ID" value="NZ_JACHKA010000001.1"/>
</dbReference>
<keyword evidence="8" id="KW-1185">Reference proteome</keyword>
<dbReference type="InterPro" id="IPR003819">
    <property type="entry name" value="TauD/TfdA-like"/>
</dbReference>
<accession>A0ABR6NBR1</accession>
<organism evidence="7 8">
    <name type="scientific">Sphingobium lignivorans</name>
    <dbReference type="NCBI Taxonomy" id="2735886"/>
    <lineage>
        <taxon>Bacteria</taxon>
        <taxon>Pseudomonadati</taxon>
        <taxon>Pseudomonadota</taxon>
        <taxon>Alphaproteobacteria</taxon>
        <taxon>Sphingomonadales</taxon>
        <taxon>Sphingomonadaceae</taxon>
        <taxon>Sphingobium</taxon>
    </lineage>
</organism>
<proteinExistence type="inferred from homology"/>
<dbReference type="EMBL" id="JACHKA010000001">
    <property type="protein sequence ID" value="MBB5984720.1"/>
    <property type="molecule type" value="Genomic_DNA"/>
</dbReference>
<comment type="similarity">
    <text evidence="1">Belongs to the TfdA dioxygenase family.</text>
</comment>
<evidence type="ECO:0000256" key="1">
    <source>
        <dbReference type="ARBA" id="ARBA00005896"/>
    </source>
</evidence>
<dbReference type="EC" id="1.14.11.-" evidence="7"/>
<dbReference type="Proteomes" id="UP001138540">
    <property type="component" value="Unassembled WGS sequence"/>
</dbReference>
<gene>
    <name evidence="7" type="ORF">HNP60_000694</name>
</gene>
<keyword evidence="4 7" id="KW-0560">Oxidoreductase</keyword>
<dbReference type="InterPro" id="IPR042098">
    <property type="entry name" value="TauD-like_sf"/>
</dbReference>
<feature type="domain" description="TauD/TfdA-like" evidence="6">
    <location>
        <begin position="7"/>
        <end position="281"/>
    </location>
</feature>
<comment type="caution">
    <text evidence="7">The sequence shown here is derived from an EMBL/GenBank/DDBJ whole genome shotgun (WGS) entry which is preliminary data.</text>
</comment>
<evidence type="ECO:0000313" key="7">
    <source>
        <dbReference type="EMBL" id="MBB5984720.1"/>
    </source>
</evidence>
<evidence type="ECO:0000256" key="3">
    <source>
        <dbReference type="ARBA" id="ARBA00022964"/>
    </source>
</evidence>